<dbReference type="SUPFAM" id="SSF51445">
    <property type="entry name" value="(Trans)glycosidases"/>
    <property type="match status" value="1"/>
</dbReference>
<dbReference type="PANTHER" id="PTHR31490:SF88">
    <property type="entry name" value="BETA-XYLANASE"/>
    <property type="match status" value="1"/>
</dbReference>
<keyword evidence="5 9" id="KW-0378">Hydrolase</keyword>
<feature type="chain" id="PRO_5037750124" description="Beta-xylanase" evidence="10">
    <location>
        <begin position="26"/>
        <end position="627"/>
    </location>
</feature>
<evidence type="ECO:0000256" key="6">
    <source>
        <dbReference type="ARBA" id="ARBA00023277"/>
    </source>
</evidence>
<evidence type="ECO:0000256" key="2">
    <source>
        <dbReference type="ARBA" id="ARBA00007495"/>
    </source>
</evidence>
<evidence type="ECO:0000256" key="1">
    <source>
        <dbReference type="ARBA" id="ARBA00000681"/>
    </source>
</evidence>
<dbReference type="Proteomes" id="UP000767446">
    <property type="component" value="Unassembled WGS sequence"/>
</dbReference>
<keyword evidence="4 10" id="KW-0732">Signal</keyword>
<dbReference type="InterPro" id="IPR044846">
    <property type="entry name" value="GH10"/>
</dbReference>
<dbReference type="PROSITE" id="PS51257">
    <property type="entry name" value="PROKAR_LIPOPROTEIN"/>
    <property type="match status" value="1"/>
</dbReference>
<accession>A0A941JPN6</accession>
<dbReference type="GO" id="GO:0045493">
    <property type="term" value="P:xylan catabolic process"/>
    <property type="evidence" value="ECO:0007669"/>
    <property type="project" value="UniProtKB-KW"/>
</dbReference>
<protein>
    <recommendedName>
        <fullName evidence="9">Beta-xylanase</fullName>
        <ecNumber evidence="9">3.2.1.8</ecNumber>
    </recommendedName>
</protein>
<evidence type="ECO:0000256" key="5">
    <source>
        <dbReference type="ARBA" id="ARBA00022801"/>
    </source>
</evidence>
<keyword evidence="6 9" id="KW-0119">Carbohydrate metabolism</keyword>
<keyword evidence="3" id="KW-0858">Xylan degradation</keyword>
<proteinExistence type="inferred from homology"/>
<keyword evidence="7 9" id="KW-0326">Glycosidase</keyword>
<dbReference type="Pfam" id="PF00331">
    <property type="entry name" value="Glyco_hydro_10"/>
    <property type="match status" value="1"/>
</dbReference>
<evidence type="ECO:0000313" key="13">
    <source>
        <dbReference type="Proteomes" id="UP000767446"/>
    </source>
</evidence>
<feature type="signal peptide" evidence="10">
    <location>
        <begin position="1"/>
        <end position="25"/>
    </location>
</feature>
<evidence type="ECO:0000256" key="7">
    <source>
        <dbReference type="ARBA" id="ARBA00023295"/>
    </source>
</evidence>
<organism evidence="12 13">
    <name type="scientific">Gomphosphaeria aponina SAG 52.96 = DSM 107014</name>
    <dbReference type="NCBI Taxonomy" id="1521640"/>
    <lineage>
        <taxon>Bacteria</taxon>
        <taxon>Bacillati</taxon>
        <taxon>Cyanobacteriota</taxon>
        <taxon>Cyanophyceae</taxon>
        <taxon>Oscillatoriophycideae</taxon>
        <taxon>Chroococcales</taxon>
        <taxon>Gomphosphaeriaceae</taxon>
        <taxon>Gomphosphaeria</taxon>
    </lineage>
</organism>
<evidence type="ECO:0000259" key="11">
    <source>
        <dbReference type="PROSITE" id="PS51760"/>
    </source>
</evidence>
<reference evidence="12" key="1">
    <citation type="submission" date="2021-02" db="EMBL/GenBank/DDBJ databases">
        <title>Metagenome analyses of Stigonema ocellatum DSM 106950, Chlorogloea purpurea SAG 13.99 and Gomphosphaeria aponina DSM 107014.</title>
        <authorList>
            <person name="Marter P."/>
            <person name="Huang S."/>
        </authorList>
    </citation>
    <scope>NUCLEOTIDE SEQUENCE</scope>
    <source>
        <strain evidence="12">JP213</strain>
    </source>
</reference>
<dbReference type="EMBL" id="JADQBC010000045">
    <property type="protein sequence ID" value="MBR8827848.1"/>
    <property type="molecule type" value="Genomic_DNA"/>
</dbReference>
<dbReference type="PRINTS" id="PR00134">
    <property type="entry name" value="GLHYDRLASE10"/>
</dbReference>
<dbReference type="EC" id="3.2.1.8" evidence="9"/>
<dbReference type="PANTHER" id="PTHR31490">
    <property type="entry name" value="GLYCOSYL HYDROLASE"/>
    <property type="match status" value="1"/>
</dbReference>
<dbReference type="PROSITE" id="PS51760">
    <property type="entry name" value="GH10_2"/>
    <property type="match status" value="1"/>
</dbReference>
<gene>
    <name evidence="12" type="ORF">DSM107014_08085</name>
</gene>
<comment type="similarity">
    <text evidence="2 9">Belongs to the glycosyl hydrolase 10 (cellulase F) family.</text>
</comment>
<evidence type="ECO:0000256" key="4">
    <source>
        <dbReference type="ARBA" id="ARBA00022729"/>
    </source>
</evidence>
<evidence type="ECO:0000313" key="12">
    <source>
        <dbReference type="EMBL" id="MBR8827848.1"/>
    </source>
</evidence>
<dbReference type="SMART" id="SM00633">
    <property type="entry name" value="Glyco_10"/>
    <property type="match status" value="1"/>
</dbReference>
<sequence length="627" mass="70564">MRKKSVYCLTFILSMLLVIGCSVVAENQPEMPDPPFKNDLIVWLDAQDQSSLEKNGAGAKLLSWKNKAVNHLVKSTEAETTPTLVKQGINGHPALFFDGEGDHLILEKGIWAKTGKGFQMFAVHGSEDNKGQTWQKILTAAVEVTFPNGKIGNFKWALERPTEWSAGKPVAYKPDVFTTFRQSDGRRYIMNNVTIGGLPNQNGIVNKFQGYLGEIVVYNRELNQTEKDQVFAYLKTKWDIKDQRLENTTQNVSILPGLKNLIPSNSKLMMGCATNTGFWNEAKNLPTGQPKFPEIYREIVSSQYSIITPTNALKWSYIQPKPGVFVFKEADKHYDWAIENGIVIHGHTLVWHNALPAWVLQGETWKTPSELLAIMEQHIEGVIKHYEHEVIKYKGQTAIWDVANEVMNNPKNYKQGIDDWRTALRSSIWLDGGDKIADTDPKNKKSGIGSSFVEKAFIKTREVLDKYGAENVSLIYNDFGTEEINGKSDAIYDMVTDFLNRGVPIDGIGFQMHINYLGVNYESFAKNLARFAALKNGTFEIHINELDVGIPEQFTAEKLNMQKEVYQQVLAIALQNGVKSFTTWGVTDEFSSIPSARNGWGAGLPFDQEYQPKPAYVGMREALLKAF</sequence>
<dbReference type="InterPro" id="IPR001000">
    <property type="entry name" value="GH10_dom"/>
</dbReference>
<dbReference type="GO" id="GO:0031176">
    <property type="term" value="F:endo-1,4-beta-xylanase activity"/>
    <property type="evidence" value="ECO:0007669"/>
    <property type="project" value="UniProtKB-EC"/>
</dbReference>
<evidence type="ECO:0000256" key="3">
    <source>
        <dbReference type="ARBA" id="ARBA00022651"/>
    </source>
</evidence>
<evidence type="ECO:0000256" key="10">
    <source>
        <dbReference type="SAM" id="SignalP"/>
    </source>
</evidence>
<dbReference type="Gene3D" id="3.20.20.80">
    <property type="entry name" value="Glycosidases"/>
    <property type="match status" value="1"/>
</dbReference>
<keyword evidence="8 9" id="KW-0624">Polysaccharide degradation</keyword>
<dbReference type="InterPro" id="IPR017853">
    <property type="entry name" value="GH"/>
</dbReference>
<evidence type="ECO:0000256" key="9">
    <source>
        <dbReference type="RuleBase" id="RU361174"/>
    </source>
</evidence>
<dbReference type="AlphaFoldDB" id="A0A941JPN6"/>
<evidence type="ECO:0000256" key="8">
    <source>
        <dbReference type="ARBA" id="ARBA00023326"/>
    </source>
</evidence>
<feature type="domain" description="GH10" evidence="11">
    <location>
        <begin position="289"/>
        <end position="622"/>
    </location>
</feature>
<comment type="catalytic activity">
    <reaction evidence="1 9">
        <text>Endohydrolysis of (1-&gt;4)-beta-D-xylosidic linkages in xylans.</text>
        <dbReference type="EC" id="3.2.1.8"/>
    </reaction>
</comment>
<comment type="caution">
    <text evidence="12">The sequence shown here is derived from an EMBL/GenBank/DDBJ whole genome shotgun (WGS) entry which is preliminary data.</text>
</comment>
<name>A0A941JPN6_9CHRO</name>